<dbReference type="Proteomes" id="UP000659388">
    <property type="component" value="Unassembled WGS sequence"/>
</dbReference>
<name>A0A937FCK8_9BACT</name>
<evidence type="ECO:0000313" key="2">
    <source>
        <dbReference type="Proteomes" id="UP000659388"/>
    </source>
</evidence>
<dbReference type="RefSeq" id="WP_202246221.1">
    <property type="nucleotide sequence ID" value="NZ_JAESIY010000013.1"/>
</dbReference>
<proteinExistence type="predicted"/>
<sequence>MKPPFETQGEQEDYWAQELFRKEYKKQEYPRFDGTITTTNNRINFGTGSIIFLDQNSNCQQIFEQGFLYPSLFGLTELKIGDLEELDFLSNNPTVKRFRFIHYDRTLMNVKLANPQVYLFELENPNWQNDGTFDDFLKDAKLTFLKAGWIMI</sequence>
<evidence type="ECO:0000313" key="1">
    <source>
        <dbReference type="EMBL" id="MBL3658425.1"/>
    </source>
</evidence>
<dbReference type="EMBL" id="JAESIY010000013">
    <property type="protein sequence ID" value="MBL3658425.1"/>
    <property type="molecule type" value="Genomic_DNA"/>
</dbReference>
<organism evidence="1 2">
    <name type="scientific">Fulvivirga sediminis</name>
    <dbReference type="NCBI Taxonomy" id="2803949"/>
    <lineage>
        <taxon>Bacteria</taxon>
        <taxon>Pseudomonadati</taxon>
        <taxon>Bacteroidota</taxon>
        <taxon>Cytophagia</taxon>
        <taxon>Cytophagales</taxon>
        <taxon>Fulvivirgaceae</taxon>
        <taxon>Fulvivirga</taxon>
    </lineage>
</organism>
<comment type="caution">
    <text evidence="1">The sequence shown here is derived from an EMBL/GenBank/DDBJ whole genome shotgun (WGS) entry which is preliminary data.</text>
</comment>
<gene>
    <name evidence="1" type="ORF">JL102_19895</name>
</gene>
<accession>A0A937FCK8</accession>
<reference evidence="1" key="1">
    <citation type="submission" date="2021-01" db="EMBL/GenBank/DDBJ databases">
        <title>Fulvivirga kasyanovii gen. nov., sp nov., a novel member of the phylum Bacteroidetes isolated from seawater in a mussel farm.</title>
        <authorList>
            <person name="Zhao L.-H."/>
            <person name="Wang Z.-J."/>
        </authorList>
    </citation>
    <scope>NUCLEOTIDE SEQUENCE</scope>
    <source>
        <strain evidence="1">2943</strain>
    </source>
</reference>
<dbReference type="AlphaFoldDB" id="A0A937FCK8"/>
<protein>
    <submittedName>
        <fullName evidence="1">Uncharacterized protein</fullName>
    </submittedName>
</protein>
<keyword evidence="2" id="KW-1185">Reference proteome</keyword>